<gene>
    <name evidence="1" type="ORF">G3569_06700</name>
</gene>
<organism evidence="1 2">
    <name type="scientific">Fodinibius halophilus</name>
    <dbReference type="NCBI Taxonomy" id="1736908"/>
    <lineage>
        <taxon>Bacteria</taxon>
        <taxon>Pseudomonadati</taxon>
        <taxon>Balneolota</taxon>
        <taxon>Balneolia</taxon>
        <taxon>Balneolales</taxon>
        <taxon>Balneolaceae</taxon>
        <taxon>Fodinibius</taxon>
    </lineage>
</organism>
<dbReference type="AlphaFoldDB" id="A0A6M1T1Z5"/>
<dbReference type="EMBL" id="JAALLS010000007">
    <property type="protein sequence ID" value="NGP88037.1"/>
    <property type="molecule type" value="Genomic_DNA"/>
</dbReference>
<protein>
    <submittedName>
        <fullName evidence="1">Uncharacterized protein</fullName>
    </submittedName>
</protein>
<accession>A0A6M1T1Z5</accession>
<sequence>MDSTVQQQKNFAIEFARKLASQDYGTAYTMTATGYKHSTSLEDMQNKFEVIVTDDWNIGQIVAGEYMASWPNKQPEDLGWVYVAISGDLYSEAITVTICNENDQLKIREVEFGRP</sequence>
<evidence type="ECO:0000313" key="1">
    <source>
        <dbReference type="EMBL" id="NGP88037.1"/>
    </source>
</evidence>
<dbReference type="Proteomes" id="UP000479132">
    <property type="component" value="Unassembled WGS sequence"/>
</dbReference>
<comment type="caution">
    <text evidence="1">The sequence shown here is derived from an EMBL/GenBank/DDBJ whole genome shotgun (WGS) entry which is preliminary data.</text>
</comment>
<keyword evidence="2" id="KW-1185">Reference proteome</keyword>
<evidence type="ECO:0000313" key="2">
    <source>
        <dbReference type="Proteomes" id="UP000479132"/>
    </source>
</evidence>
<name>A0A6M1T1Z5_9BACT</name>
<reference evidence="1 2" key="1">
    <citation type="submission" date="2020-02" db="EMBL/GenBank/DDBJ databases">
        <title>Aliifodinibius halophilus 2W32, complete genome.</title>
        <authorList>
            <person name="Li Y."/>
            <person name="Wu S."/>
        </authorList>
    </citation>
    <scope>NUCLEOTIDE SEQUENCE [LARGE SCALE GENOMIC DNA]</scope>
    <source>
        <strain evidence="1 2">2W32</strain>
    </source>
</reference>
<proteinExistence type="predicted"/>
<dbReference type="RefSeq" id="WP_165267365.1">
    <property type="nucleotide sequence ID" value="NZ_JAALLS010000007.1"/>
</dbReference>